<dbReference type="Gene3D" id="2.40.170.20">
    <property type="entry name" value="TonB-dependent receptor, beta-barrel domain"/>
    <property type="match status" value="1"/>
</dbReference>
<protein>
    <submittedName>
        <fullName evidence="12">SusC/RagA family protein</fullName>
    </submittedName>
</protein>
<dbReference type="InterPro" id="IPR012910">
    <property type="entry name" value="Plug_dom"/>
</dbReference>
<evidence type="ECO:0000256" key="3">
    <source>
        <dbReference type="ARBA" id="ARBA00022452"/>
    </source>
</evidence>
<name>A0A291QYZ4_9BACT</name>
<evidence type="ECO:0000256" key="9">
    <source>
        <dbReference type="RuleBase" id="RU003357"/>
    </source>
</evidence>
<dbReference type="InterPro" id="IPR023997">
    <property type="entry name" value="TonB-dep_OMP_SusC/RagA_CS"/>
</dbReference>
<dbReference type="KEGG" id="cbae:COR50_19410"/>
<evidence type="ECO:0000313" key="13">
    <source>
        <dbReference type="Proteomes" id="UP000220133"/>
    </source>
</evidence>
<feature type="domain" description="TonB-dependent receptor plug" evidence="11">
    <location>
        <begin position="138"/>
        <end position="245"/>
    </location>
</feature>
<dbReference type="InterPro" id="IPR036942">
    <property type="entry name" value="Beta-barrel_TonB_sf"/>
</dbReference>
<dbReference type="Proteomes" id="UP000220133">
    <property type="component" value="Chromosome"/>
</dbReference>
<evidence type="ECO:0000256" key="8">
    <source>
        <dbReference type="PROSITE-ProRule" id="PRU01360"/>
    </source>
</evidence>
<evidence type="ECO:0000259" key="10">
    <source>
        <dbReference type="Pfam" id="PF00593"/>
    </source>
</evidence>
<gene>
    <name evidence="12" type="ORF">COR50_19410</name>
</gene>
<dbReference type="Pfam" id="PF00593">
    <property type="entry name" value="TonB_dep_Rec_b-barrel"/>
    <property type="match status" value="1"/>
</dbReference>
<dbReference type="NCBIfam" id="TIGR04057">
    <property type="entry name" value="SusC_RagA_signa"/>
    <property type="match status" value="1"/>
</dbReference>
<comment type="subcellular location">
    <subcellularLocation>
        <location evidence="1 8">Cell outer membrane</location>
        <topology evidence="1 8">Multi-pass membrane protein</topology>
    </subcellularLocation>
</comment>
<dbReference type="InterPro" id="IPR023996">
    <property type="entry name" value="TonB-dep_OMP_SusC/RagA"/>
</dbReference>
<dbReference type="EMBL" id="CP023777">
    <property type="protein sequence ID" value="ATL49167.1"/>
    <property type="molecule type" value="Genomic_DNA"/>
</dbReference>
<dbReference type="Gene3D" id="2.60.40.1120">
    <property type="entry name" value="Carboxypeptidase-like, regulatory domain"/>
    <property type="match status" value="1"/>
</dbReference>
<evidence type="ECO:0000256" key="1">
    <source>
        <dbReference type="ARBA" id="ARBA00004571"/>
    </source>
</evidence>
<dbReference type="InterPro" id="IPR037066">
    <property type="entry name" value="Plug_dom_sf"/>
</dbReference>
<keyword evidence="6 8" id="KW-0472">Membrane</keyword>
<evidence type="ECO:0000256" key="2">
    <source>
        <dbReference type="ARBA" id="ARBA00022448"/>
    </source>
</evidence>
<dbReference type="Pfam" id="PF13715">
    <property type="entry name" value="CarbopepD_reg_2"/>
    <property type="match status" value="1"/>
</dbReference>
<comment type="similarity">
    <text evidence="8 9">Belongs to the TonB-dependent receptor family.</text>
</comment>
<dbReference type="InterPro" id="IPR000531">
    <property type="entry name" value="Beta-barrel_TonB"/>
</dbReference>
<evidence type="ECO:0000256" key="4">
    <source>
        <dbReference type="ARBA" id="ARBA00022692"/>
    </source>
</evidence>
<evidence type="ECO:0000313" key="12">
    <source>
        <dbReference type="EMBL" id="ATL49167.1"/>
    </source>
</evidence>
<dbReference type="RefSeq" id="WP_098195535.1">
    <property type="nucleotide sequence ID" value="NZ_CP023777.1"/>
</dbReference>
<keyword evidence="4 8" id="KW-0812">Transmembrane</keyword>
<evidence type="ECO:0000256" key="6">
    <source>
        <dbReference type="ARBA" id="ARBA00023136"/>
    </source>
</evidence>
<keyword evidence="5 9" id="KW-0798">TonB box</keyword>
<accession>A0A291QYZ4</accession>
<feature type="domain" description="TonB-dependent receptor-like beta-barrel" evidence="10">
    <location>
        <begin position="398"/>
        <end position="957"/>
    </location>
</feature>
<sequence length="1000" mass="111429">MKIALQNPKLLIGFLLNRFIASMALKCGVLLLAALMTVSAVLAQSKSVSGSVTDETTGEKMFNVSIRIKGTTTGTLTKQDGTFKLTVPGDDAILVFSSIGYESQEISVAGKTTLDIAMKTNVNSLNDVVVVGYGTVQKRNLTSAVATISSKDFLQGGYNSPMQMIEGKVAGLTVSNPAAGDPNRGTDIQIRGASSLNAGNGPLIIIDGMPGGDLRNIALQDIESITVLKDAAAAAIYGSRGANGVVLVTTKQAKAGNVSVTYDSYFEHDVVANKPDILSAEEFLDKGRDTDRGARTNWYDELIRTDNFGQNQLLAVGGGNENSMFRISGNFRTKTAIDIATERKEYGYRANFRQKALKGKLIFSGNLSQRTAKEEYTNYDAFKQAVKLNPTLPVMDPDDPTMFNTFQGYDTYNPVQDLLARENGADQNYSIIDLNARLNILSNLSTEIKLAKQSREMLRREYYTSKSAESILNNRTGRARLQNERWNDYTLEWINNYNTRIDKHEIDVMAGYSYQEFVTQGFWAENMDFLSDAFSYNNLEAGQWNREEGRLGMDSWKSKEKLIAFLGRLNYNFDGKYFLSASFRYEGNTKFGVDNKWGLFPAVSAAWRVSSLPFLEGSKTVNDLKLRASYGETGRSGFARYTSLARYGGYGRYLNDEGEWIQVYGPANNYNPNLRWERAVSYNIGVDFSLFDNKLSGNLDFFDRRSNGILDNYDVPVGPYLHEQMFVNVGTTSAKGVELLLNWNVYNSRNFSYSTTIAASYAKSKLVSWSNNEFQGNYRYLQDLPSPGNPGPAYRLDPGTELGSFYGYKYAGVDEDGKILVWKDGVVGKEKIIASSEANGDRDRTYIGHGAPRYELGWGNTLRYKSLDLNLFFRGRFDYQVLNLYQMYYGLQAEPGINLLKDAYTRNGHITSGKVITDYFLENGDYFRLDNLTLGWNPKFKTDFIKNARIYGSIRNVFTVTKFTGLDPTAIGVVGLTPGYGALDVYPVTRTYTIGLQVTL</sequence>
<organism evidence="12 13">
    <name type="scientific">Chitinophaga caeni</name>
    <dbReference type="NCBI Taxonomy" id="2029983"/>
    <lineage>
        <taxon>Bacteria</taxon>
        <taxon>Pseudomonadati</taxon>
        <taxon>Bacteroidota</taxon>
        <taxon>Chitinophagia</taxon>
        <taxon>Chitinophagales</taxon>
        <taxon>Chitinophagaceae</taxon>
        <taxon>Chitinophaga</taxon>
    </lineage>
</organism>
<evidence type="ECO:0000256" key="5">
    <source>
        <dbReference type="ARBA" id="ARBA00023077"/>
    </source>
</evidence>
<dbReference type="PROSITE" id="PS52016">
    <property type="entry name" value="TONB_DEPENDENT_REC_3"/>
    <property type="match status" value="1"/>
</dbReference>
<evidence type="ECO:0000256" key="7">
    <source>
        <dbReference type="ARBA" id="ARBA00023237"/>
    </source>
</evidence>
<proteinExistence type="inferred from homology"/>
<dbReference type="SUPFAM" id="SSF49464">
    <property type="entry name" value="Carboxypeptidase regulatory domain-like"/>
    <property type="match status" value="1"/>
</dbReference>
<reference evidence="12 13" key="1">
    <citation type="submission" date="2017-10" db="EMBL/GenBank/DDBJ databases">
        <title>Paenichitinophaga pekingensis gen. nov., sp. nov., isolated from activated sludge.</title>
        <authorList>
            <person name="Jin D."/>
            <person name="Kong X."/>
            <person name="Deng Y."/>
            <person name="Bai Z."/>
        </authorList>
    </citation>
    <scope>NUCLEOTIDE SEQUENCE [LARGE SCALE GENOMIC DNA]</scope>
    <source>
        <strain evidence="12 13">13</strain>
    </source>
</reference>
<dbReference type="SUPFAM" id="SSF56935">
    <property type="entry name" value="Porins"/>
    <property type="match status" value="1"/>
</dbReference>
<dbReference type="GO" id="GO:0009279">
    <property type="term" value="C:cell outer membrane"/>
    <property type="evidence" value="ECO:0007669"/>
    <property type="project" value="UniProtKB-SubCell"/>
</dbReference>
<dbReference type="InterPro" id="IPR039426">
    <property type="entry name" value="TonB-dep_rcpt-like"/>
</dbReference>
<dbReference type="NCBIfam" id="TIGR04056">
    <property type="entry name" value="OMP_RagA_SusC"/>
    <property type="match status" value="1"/>
</dbReference>
<dbReference type="AlphaFoldDB" id="A0A291QYZ4"/>
<keyword evidence="13" id="KW-1185">Reference proteome</keyword>
<dbReference type="Gene3D" id="2.170.130.10">
    <property type="entry name" value="TonB-dependent receptor, plug domain"/>
    <property type="match status" value="1"/>
</dbReference>
<dbReference type="InterPro" id="IPR008969">
    <property type="entry name" value="CarboxyPept-like_regulatory"/>
</dbReference>
<evidence type="ECO:0000259" key="11">
    <source>
        <dbReference type="Pfam" id="PF07715"/>
    </source>
</evidence>
<dbReference type="Pfam" id="PF07715">
    <property type="entry name" value="Plug"/>
    <property type="match status" value="1"/>
</dbReference>
<dbReference type="OrthoDB" id="9768177at2"/>
<keyword evidence="3 8" id="KW-1134">Transmembrane beta strand</keyword>
<keyword evidence="7 8" id="KW-0998">Cell outer membrane</keyword>
<keyword evidence="2 8" id="KW-0813">Transport</keyword>